<dbReference type="OMA" id="FHLPPDW"/>
<organism evidence="6 7">
    <name type="scientific">Vitrella brassicaformis (strain CCMP3155)</name>
    <dbReference type="NCBI Taxonomy" id="1169540"/>
    <lineage>
        <taxon>Eukaryota</taxon>
        <taxon>Sar</taxon>
        <taxon>Alveolata</taxon>
        <taxon>Colpodellida</taxon>
        <taxon>Vitrellaceae</taxon>
        <taxon>Vitrella</taxon>
    </lineage>
</organism>
<sequence>MTHAGHHTSEEATPSTSDSPTTYFDPPSSKQSPATQASAANSDDHTTQQQGVPPAAKQALTIRVPGKTNTDEDRDKPTPTTAMSTAPSETGRTGALTKSALRHTDLKREHRDRNLFVFHLPPDWNDKELEEHFGHFGTVVSCRVVKKQDGTTRGFGFVLYETPEEAKTAVLKMNGYTIQGKRLKVEFKKTPEETRFLWNSLYQDVHGQNILVRPSPLPDHTHTQHYHHHHQHTMGGGGAAWGAADGYGGGHGYGYPFDEQDHTLTTTPQMYPYAHVHPYHYSAGYPFPHPSPAAQHDSPFSHHNHPAHAPSPRPLPCPSVVPPASPTSLFDLDLTLKAHVLNDREEELRSQRKVPAVVEGGTGGEGRAFSGSQEVSDVVGEIHKVQGRHGPRGCNIFVFHVPAAWNDDKLRELFGKYGRIVSLRVARNDDGNSRGYAFVNFDNPISALHAITGMDGFSVEGKRLKVQLKRGEEQFARAYLGAPPLAPSPSQFGNLRLAPTSPGAAFLNYYPHHAQHALSRGNTPTPSPINPQHPGPAYDGSYGYPHVAPRSFDFSRGGGGASPSAQGLPHPYQSGYPYVYKQPKPSSGSSRMPKHTPPAVPLSIPEIASNGHEDPQSRFGTSLPNEWPPYIPTGYRSTMGMRGYSRYDELAYRGALTPSYSRSGMVEMSPNGMAIRGGVPQGAPQHSSSRGRFNDATNLFVFHLPPDWCDADLHHHFGKFGPIQSVKVAVDNVTGLSRGFGFVCYQTYMSALAAIQGMNGYVVGRKRLKVELKRQDARRDVRRPPRDTTLTPQ</sequence>
<evidence type="ECO:0000313" key="6">
    <source>
        <dbReference type="EMBL" id="CEM11797.1"/>
    </source>
</evidence>
<dbReference type="AlphaFoldDB" id="A0A0G4FFE2"/>
<feature type="compositionally biased region" description="Polar residues" evidence="4">
    <location>
        <begin position="11"/>
        <end position="51"/>
    </location>
</feature>
<dbReference type="GO" id="GO:0009967">
    <property type="term" value="P:positive regulation of signal transduction"/>
    <property type="evidence" value="ECO:0007669"/>
    <property type="project" value="UniProtKB-ARBA"/>
</dbReference>
<dbReference type="EMBL" id="CDMY01000425">
    <property type="protein sequence ID" value="CEM11797.1"/>
    <property type="molecule type" value="Genomic_DNA"/>
</dbReference>
<dbReference type="GO" id="GO:0005737">
    <property type="term" value="C:cytoplasm"/>
    <property type="evidence" value="ECO:0007669"/>
    <property type="project" value="UniProtKB-ARBA"/>
</dbReference>
<dbReference type="SUPFAM" id="SSF54928">
    <property type="entry name" value="RNA-binding domain, RBD"/>
    <property type="match status" value="2"/>
</dbReference>
<dbReference type="OrthoDB" id="267048at2759"/>
<dbReference type="GO" id="GO:0003729">
    <property type="term" value="F:mRNA binding"/>
    <property type="evidence" value="ECO:0007669"/>
    <property type="project" value="UniProtKB-ARBA"/>
</dbReference>
<evidence type="ECO:0000256" key="4">
    <source>
        <dbReference type="SAM" id="MobiDB-lite"/>
    </source>
</evidence>
<feature type="domain" description="RRM" evidence="5">
    <location>
        <begin position="394"/>
        <end position="471"/>
    </location>
</feature>
<feature type="domain" description="RRM" evidence="5">
    <location>
        <begin position="697"/>
        <end position="775"/>
    </location>
</feature>
<feature type="compositionally biased region" description="Pro residues" evidence="4">
    <location>
        <begin position="309"/>
        <end position="322"/>
    </location>
</feature>
<dbReference type="Pfam" id="PF00076">
    <property type="entry name" value="RRM_1"/>
    <property type="match status" value="3"/>
</dbReference>
<dbReference type="FunFam" id="3.30.70.330:FF:000383">
    <property type="entry name" value="Sex lethal, isoform D"/>
    <property type="match status" value="2"/>
</dbReference>
<feature type="domain" description="RRM" evidence="5">
    <location>
        <begin position="113"/>
        <end position="190"/>
    </location>
</feature>
<dbReference type="PANTHER" id="PTHR48027">
    <property type="entry name" value="HETEROGENEOUS NUCLEAR RIBONUCLEOPROTEIN 87F-RELATED"/>
    <property type="match status" value="1"/>
</dbReference>
<dbReference type="PROSITE" id="PS50102">
    <property type="entry name" value="RRM"/>
    <property type="match status" value="3"/>
</dbReference>
<gene>
    <name evidence="6" type="ORF">Vbra_9120</name>
</gene>
<dbReference type="InParanoid" id="A0A0G4FFE2"/>
<feature type="region of interest" description="Disordered" evidence="4">
    <location>
        <begin position="1"/>
        <end position="105"/>
    </location>
</feature>
<feature type="compositionally biased region" description="Basic and acidic residues" evidence="4">
    <location>
        <begin position="774"/>
        <end position="786"/>
    </location>
</feature>
<reference evidence="6 7" key="1">
    <citation type="submission" date="2014-11" db="EMBL/GenBank/DDBJ databases">
        <authorList>
            <person name="Zhu J."/>
            <person name="Qi W."/>
            <person name="Song R."/>
        </authorList>
    </citation>
    <scope>NUCLEOTIDE SEQUENCE [LARGE SCALE GENOMIC DNA]</scope>
</reference>
<protein>
    <recommendedName>
        <fullName evidence="5">RRM domain-containing protein</fullName>
    </recommendedName>
</protein>
<evidence type="ECO:0000256" key="2">
    <source>
        <dbReference type="ARBA" id="ARBA00022884"/>
    </source>
</evidence>
<dbReference type="SMART" id="SM00360">
    <property type="entry name" value="RRM"/>
    <property type="match status" value="3"/>
</dbReference>
<keyword evidence="2 3" id="KW-0694">RNA-binding</keyword>
<dbReference type="PhylomeDB" id="A0A0G4FFE2"/>
<evidence type="ECO:0000256" key="3">
    <source>
        <dbReference type="PROSITE-ProRule" id="PRU00176"/>
    </source>
</evidence>
<evidence type="ECO:0000259" key="5">
    <source>
        <dbReference type="PROSITE" id="PS50102"/>
    </source>
</evidence>
<keyword evidence="7" id="KW-1185">Reference proteome</keyword>
<evidence type="ECO:0000256" key="1">
    <source>
        <dbReference type="ARBA" id="ARBA00022737"/>
    </source>
</evidence>
<feature type="compositionally biased region" description="Low complexity" evidence="4">
    <location>
        <begin position="78"/>
        <end position="90"/>
    </location>
</feature>
<evidence type="ECO:0000313" key="7">
    <source>
        <dbReference type="Proteomes" id="UP000041254"/>
    </source>
</evidence>
<accession>A0A0G4FFE2</accession>
<dbReference type="InterPro" id="IPR052462">
    <property type="entry name" value="SLIRP/GR-RBP-like"/>
</dbReference>
<feature type="region of interest" description="Disordered" evidence="4">
    <location>
        <begin position="287"/>
        <end position="322"/>
    </location>
</feature>
<feature type="region of interest" description="Disordered" evidence="4">
    <location>
        <begin position="553"/>
        <end position="576"/>
    </location>
</feature>
<dbReference type="InterPro" id="IPR012677">
    <property type="entry name" value="Nucleotide-bd_a/b_plait_sf"/>
</dbReference>
<name>A0A0G4FFE2_VITBC</name>
<dbReference type="Proteomes" id="UP000041254">
    <property type="component" value="Unassembled WGS sequence"/>
</dbReference>
<feature type="region of interest" description="Disordered" evidence="4">
    <location>
        <begin position="774"/>
        <end position="793"/>
    </location>
</feature>
<dbReference type="CDD" id="cd12362">
    <property type="entry name" value="RRM3_CELF1-6"/>
    <property type="match status" value="3"/>
</dbReference>
<dbReference type="InterPro" id="IPR035979">
    <property type="entry name" value="RBD_domain_sf"/>
</dbReference>
<dbReference type="InterPro" id="IPR000504">
    <property type="entry name" value="RRM_dom"/>
</dbReference>
<keyword evidence="1" id="KW-0677">Repeat</keyword>
<dbReference type="VEuPathDB" id="CryptoDB:Vbra_9120"/>
<dbReference type="GO" id="GO:0010629">
    <property type="term" value="P:negative regulation of gene expression"/>
    <property type="evidence" value="ECO:0007669"/>
    <property type="project" value="UniProtKB-ARBA"/>
</dbReference>
<proteinExistence type="predicted"/>
<dbReference type="Gene3D" id="3.30.70.330">
    <property type="match status" value="3"/>
</dbReference>